<dbReference type="Pfam" id="PF18914">
    <property type="entry name" value="DUF5666"/>
    <property type="match status" value="2"/>
</dbReference>
<name>A0A7X6I5A9_9BURK</name>
<evidence type="ECO:0000313" key="3">
    <source>
        <dbReference type="Proteomes" id="UP000521868"/>
    </source>
</evidence>
<comment type="caution">
    <text evidence="2">The sequence shown here is derived from an EMBL/GenBank/DDBJ whole genome shotgun (WGS) entry which is preliminary data.</text>
</comment>
<dbReference type="InterPro" id="IPR043724">
    <property type="entry name" value="DUF5666"/>
</dbReference>
<dbReference type="RefSeq" id="WP_168105934.1">
    <property type="nucleotide sequence ID" value="NZ_VTOX01000001.1"/>
</dbReference>
<proteinExistence type="predicted"/>
<dbReference type="AlphaFoldDB" id="A0A7X6I5A9"/>
<accession>A0A7X6I5A9</accession>
<gene>
    <name evidence="2" type="ORF">RAMLITH_03540</name>
</gene>
<evidence type="ECO:0000313" key="2">
    <source>
        <dbReference type="EMBL" id="NKE64884.1"/>
    </source>
</evidence>
<feature type="domain" description="DUF5666" evidence="1">
    <location>
        <begin position="345"/>
        <end position="401"/>
    </location>
</feature>
<protein>
    <recommendedName>
        <fullName evidence="1">DUF5666 domain-containing protein</fullName>
    </recommendedName>
</protein>
<dbReference type="Proteomes" id="UP000521868">
    <property type="component" value="Unassembled WGS sequence"/>
</dbReference>
<sequence>MIPHPQAQRLLPGGVRRRSFVAGAAALSLAGCGGGELFVLIPGVGTGGTGIVAGVVTGLGSIFVDGRRHDDSQAVLERQADLLRTETLALSDLHLGQYAYLHVDALGTPTRVRLESQLVGPAAHVAGNRFTVWGQAVAVNADPGAGPVTVFGGLSGLDQLAALDPVQVYGVLQPDPADPGRDLVQATRIERIQHAALPARITGHLRPDGGGWSLAGVPLETARIADLARQGPLAAGMAVTVVVPWPAAAGAVPARWSPTALQRLGLPRFAADRMRVSGAAQLLPGALMVQGVRVDLAQVGVAAAQAALAAATYVTVEGLLDPATGHLTASSVEPMPAGGRAMELHGSVTEVIAPGVFVVRGQRVDATRAQFAGATAGMMSAGRYVEVAGSAAGEGLMADRVVVPSSLPDQAMLDVTGTVQSVDAGTRNVVLLLASGETLVVSFGSMMGLPRPGDTVRAAGFWGGGMLQVREMSRAGPMR</sequence>
<dbReference type="EMBL" id="VTOX01000001">
    <property type="protein sequence ID" value="NKE64884.1"/>
    <property type="molecule type" value="Genomic_DNA"/>
</dbReference>
<evidence type="ECO:0000259" key="1">
    <source>
        <dbReference type="Pfam" id="PF18914"/>
    </source>
</evidence>
<organism evidence="2 3">
    <name type="scientific">Ramlibacter lithotrophicus</name>
    <dbReference type="NCBI Taxonomy" id="2606681"/>
    <lineage>
        <taxon>Bacteria</taxon>
        <taxon>Pseudomonadati</taxon>
        <taxon>Pseudomonadota</taxon>
        <taxon>Betaproteobacteria</taxon>
        <taxon>Burkholderiales</taxon>
        <taxon>Comamonadaceae</taxon>
        <taxon>Ramlibacter</taxon>
    </lineage>
</organism>
<reference evidence="2 3" key="1">
    <citation type="journal article" date="2020" name="Nature">
        <title>Bacterial chemolithoautotrophy via manganese oxidation.</title>
        <authorList>
            <person name="Yu H."/>
            <person name="Leadbetter J.R."/>
        </authorList>
    </citation>
    <scope>NUCLEOTIDE SEQUENCE [LARGE SCALE GENOMIC DNA]</scope>
    <source>
        <strain evidence="2 3">RBP-1</strain>
    </source>
</reference>
<feature type="domain" description="DUF5666" evidence="1">
    <location>
        <begin position="120"/>
        <end position="175"/>
    </location>
</feature>
<keyword evidence="3" id="KW-1185">Reference proteome</keyword>